<dbReference type="Pfam" id="PF00528">
    <property type="entry name" value="BPD_transp_1"/>
    <property type="match status" value="1"/>
</dbReference>
<feature type="transmembrane region" description="Helical" evidence="7">
    <location>
        <begin position="181"/>
        <end position="204"/>
    </location>
</feature>
<dbReference type="PANTHER" id="PTHR43163:SF6">
    <property type="entry name" value="DIPEPTIDE TRANSPORT SYSTEM PERMEASE PROTEIN DPPB-RELATED"/>
    <property type="match status" value="1"/>
</dbReference>
<feature type="transmembrane region" description="Helical" evidence="7">
    <location>
        <begin position="243"/>
        <end position="268"/>
    </location>
</feature>
<dbReference type="InterPro" id="IPR000515">
    <property type="entry name" value="MetI-like"/>
</dbReference>
<feature type="transmembrane region" description="Helical" evidence="7">
    <location>
        <begin position="288"/>
        <end position="311"/>
    </location>
</feature>
<dbReference type="KEGG" id="aram:KAR29_01975"/>
<evidence type="ECO:0000256" key="4">
    <source>
        <dbReference type="ARBA" id="ARBA00022692"/>
    </source>
</evidence>
<reference evidence="11" key="1">
    <citation type="submission" date="2021-04" db="EMBL/GenBank/DDBJ databases">
        <title>A novel Synergistetes isolate from a pyrite-forming mixed culture.</title>
        <authorList>
            <person name="Bunk B."/>
            <person name="Sproer C."/>
            <person name="Spring S."/>
            <person name="Pester M."/>
        </authorList>
    </citation>
    <scope>NUCLEOTIDE SEQUENCE [LARGE SCALE GENOMIC DNA]</scope>
    <source>
        <strain evidence="11">J.5.4.2-T.3.5.2</strain>
    </source>
</reference>
<dbReference type="Gene3D" id="1.10.3720.10">
    <property type="entry name" value="MetI-like"/>
    <property type="match status" value="1"/>
</dbReference>
<keyword evidence="4 7" id="KW-0812">Transmembrane</keyword>
<feature type="domain" description="ABC transmembrane type-1" evidence="8">
    <location>
        <begin position="112"/>
        <end position="316"/>
    </location>
</feature>
<dbReference type="RefSeq" id="WP_274373979.1">
    <property type="nucleotide sequence ID" value="NZ_CP072943.1"/>
</dbReference>
<dbReference type="PANTHER" id="PTHR43163">
    <property type="entry name" value="DIPEPTIDE TRANSPORT SYSTEM PERMEASE PROTEIN DPPB-RELATED"/>
    <property type="match status" value="1"/>
</dbReference>
<organism evidence="10 11">
    <name type="scientific">Aminithiophilus ramosus</name>
    <dbReference type="NCBI Taxonomy" id="3029084"/>
    <lineage>
        <taxon>Bacteria</taxon>
        <taxon>Thermotogati</taxon>
        <taxon>Synergistota</taxon>
        <taxon>Synergistia</taxon>
        <taxon>Synergistales</taxon>
        <taxon>Aminithiophilaceae</taxon>
        <taxon>Aminithiophilus</taxon>
    </lineage>
</organism>
<keyword evidence="3" id="KW-1003">Cell membrane</keyword>
<evidence type="ECO:0000256" key="5">
    <source>
        <dbReference type="ARBA" id="ARBA00022989"/>
    </source>
</evidence>
<feature type="transmembrane region" description="Helical" evidence="7">
    <location>
        <begin position="98"/>
        <end position="121"/>
    </location>
</feature>
<sequence>MTYWIRRILGALAVVFLVLTLNFVFFRLMPGDPLSSLIDPRFSPEAKEALRQAYGLDRPMAEQFFLYLRQTASFDFGLSFISGRPVWDELRQRLPHTLALSGSALFLSALLGTALGATAALRRGGLTERAVLGFGALSFSFPSFFLQLVLLLLFAVIWPVFPLRGSFSVPAPQGTAFFVDAIRHLTLPVLSLVLLSFGSWALYIRNLLVKILASEPIFLARAKGLPPSVIVLRHGLRTALPPLLTLLLLSLPGLLSGAVITETVFSLHGVGRFLLESIQGRDYPAAGGAFYLLALVTVASNLLADLAYGLADPRIRFERRA</sequence>
<evidence type="ECO:0000256" key="3">
    <source>
        <dbReference type="ARBA" id="ARBA00022475"/>
    </source>
</evidence>
<evidence type="ECO:0000256" key="2">
    <source>
        <dbReference type="ARBA" id="ARBA00022448"/>
    </source>
</evidence>
<feature type="transmembrane region" description="Helical" evidence="7">
    <location>
        <begin position="7"/>
        <end position="26"/>
    </location>
</feature>
<dbReference type="EMBL" id="CP072943">
    <property type="protein sequence ID" value="QTX32726.1"/>
    <property type="molecule type" value="Genomic_DNA"/>
</dbReference>
<gene>
    <name evidence="10" type="ORF">KAR29_01975</name>
</gene>
<keyword evidence="2" id="KW-0813">Transport</keyword>
<dbReference type="Proteomes" id="UP000671879">
    <property type="component" value="Chromosome"/>
</dbReference>
<dbReference type="GO" id="GO:0055085">
    <property type="term" value="P:transmembrane transport"/>
    <property type="evidence" value="ECO:0007669"/>
    <property type="project" value="InterPro"/>
</dbReference>
<feature type="domain" description="ABC transporter type 1 GsiC-like N-terminal" evidence="9">
    <location>
        <begin position="3"/>
        <end position="100"/>
    </location>
</feature>
<keyword evidence="5 7" id="KW-1133">Transmembrane helix</keyword>
<evidence type="ECO:0000256" key="7">
    <source>
        <dbReference type="SAM" id="Phobius"/>
    </source>
</evidence>
<dbReference type="InterPro" id="IPR045621">
    <property type="entry name" value="BPD_transp_1_N"/>
</dbReference>
<name>A0A9Q7EZ61_9BACT</name>
<dbReference type="Pfam" id="PF19300">
    <property type="entry name" value="BPD_transp_1_N"/>
    <property type="match status" value="1"/>
</dbReference>
<evidence type="ECO:0000259" key="9">
    <source>
        <dbReference type="Pfam" id="PF19300"/>
    </source>
</evidence>
<dbReference type="SUPFAM" id="SSF161098">
    <property type="entry name" value="MetI-like"/>
    <property type="match status" value="1"/>
</dbReference>
<dbReference type="AlphaFoldDB" id="A0A9Q7EZ61"/>
<comment type="subcellular location">
    <subcellularLocation>
        <location evidence="1">Cell membrane</location>
        <topology evidence="1">Multi-pass membrane protein</topology>
    </subcellularLocation>
</comment>
<keyword evidence="11" id="KW-1185">Reference proteome</keyword>
<dbReference type="InterPro" id="IPR035906">
    <property type="entry name" value="MetI-like_sf"/>
</dbReference>
<evidence type="ECO:0000256" key="6">
    <source>
        <dbReference type="ARBA" id="ARBA00023136"/>
    </source>
</evidence>
<evidence type="ECO:0000256" key="1">
    <source>
        <dbReference type="ARBA" id="ARBA00004651"/>
    </source>
</evidence>
<dbReference type="GO" id="GO:0005886">
    <property type="term" value="C:plasma membrane"/>
    <property type="evidence" value="ECO:0007669"/>
    <property type="project" value="UniProtKB-SubCell"/>
</dbReference>
<protein>
    <submittedName>
        <fullName evidence="10">ABC transporter permease</fullName>
    </submittedName>
</protein>
<proteinExistence type="predicted"/>
<keyword evidence="6 7" id="KW-0472">Membrane</keyword>
<evidence type="ECO:0000313" key="10">
    <source>
        <dbReference type="EMBL" id="QTX32726.1"/>
    </source>
</evidence>
<evidence type="ECO:0000313" key="11">
    <source>
        <dbReference type="Proteomes" id="UP000671879"/>
    </source>
</evidence>
<feature type="transmembrane region" description="Helical" evidence="7">
    <location>
        <begin position="133"/>
        <end position="161"/>
    </location>
</feature>
<accession>A0A9Q7EZ61</accession>
<evidence type="ECO:0000259" key="8">
    <source>
        <dbReference type="Pfam" id="PF00528"/>
    </source>
</evidence>